<dbReference type="InParanoid" id="A0A371RIR2"/>
<dbReference type="HAMAP" id="MF_00197">
    <property type="entry name" value="DAP_epimerase"/>
    <property type="match status" value="1"/>
</dbReference>
<evidence type="ECO:0000256" key="8">
    <source>
        <dbReference type="HAMAP-Rule" id="MF_00197"/>
    </source>
</evidence>
<evidence type="ECO:0000256" key="5">
    <source>
        <dbReference type="ARBA" id="ARBA00023154"/>
    </source>
</evidence>
<reference evidence="10 11" key="1">
    <citation type="submission" date="2018-08" db="EMBL/GenBank/DDBJ databases">
        <title>Parvularcula sp. SM1705, isolated from surface water of the South Sea China.</title>
        <authorList>
            <person name="Sun L."/>
        </authorList>
    </citation>
    <scope>NUCLEOTIDE SEQUENCE [LARGE SCALE GENOMIC DNA]</scope>
    <source>
        <strain evidence="10 11">SM1705</strain>
    </source>
</reference>
<dbReference type="Pfam" id="PF01678">
    <property type="entry name" value="DAP_epimerase"/>
    <property type="match status" value="2"/>
</dbReference>
<comment type="subunit">
    <text evidence="8">Homodimer.</text>
</comment>
<dbReference type="GO" id="GO:0008837">
    <property type="term" value="F:diaminopimelate epimerase activity"/>
    <property type="evidence" value="ECO:0007669"/>
    <property type="project" value="UniProtKB-UniRule"/>
</dbReference>
<dbReference type="AlphaFoldDB" id="A0A371RIR2"/>
<organism evidence="10 11">
    <name type="scientific">Parvularcula marina</name>
    <dbReference type="NCBI Taxonomy" id="2292771"/>
    <lineage>
        <taxon>Bacteria</taxon>
        <taxon>Pseudomonadati</taxon>
        <taxon>Pseudomonadota</taxon>
        <taxon>Alphaproteobacteria</taxon>
        <taxon>Parvularculales</taxon>
        <taxon>Parvularculaceae</taxon>
        <taxon>Parvularcula</taxon>
    </lineage>
</organism>
<feature type="binding site" evidence="8">
    <location>
        <begin position="221"/>
        <end position="222"/>
    </location>
    <ligand>
        <name>substrate</name>
    </ligand>
</feature>
<dbReference type="InterPro" id="IPR001653">
    <property type="entry name" value="DAP_epimerase_DapF"/>
</dbReference>
<feature type="active site" description="Proton donor" evidence="8">
    <location>
        <position position="83"/>
    </location>
</feature>
<dbReference type="PANTHER" id="PTHR31689:SF0">
    <property type="entry name" value="DIAMINOPIMELATE EPIMERASE"/>
    <property type="match status" value="1"/>
</dbReference>
<dbReference type="Proteomes" id="UP000264589">
    <property type="component" value="Unassembled WGS sequence"/>
</dbReference>
<dbReference type="UniPathway" id="UPA00034">
    <property type="reaction ID" value="UER00025"/>
</dbReference>
<evidence type="ECO:0000256" key="7">
    <source>
        <dbReference type="ARBA" id="ARBA00051712"/>
    </source>
</evidence>
<comment type="similarity">
    <text evidence="2 8">Belongs to the diaminopimelate epimerase family.</text>
</comment>
<dbReference type="EC" id="5.1.1.7" evidence="3 8"/>
<gene>
    <name evidence="8" type="primary">dapF</name>
    <name evidence="10" type="ORF">DX908_08810</name>
</gene>
<dbReference type="GO" id="GO:0005829">
    <property type="term" value="C:cytosol"/>
    <property type="evidence" value="ECO:0007669"/>
    <property type="project" value="TreeGrafter"/>
</dbReference>
<dbReference type="SUPFAM" id="SSF54506">
    <property type="entry name" value="Diaminopimelate epimerase-like"/>
    <property type="match status" value="2"/>
</dbReference>
<evidence type="ECO:0000256" key="6">
    <source>
        <dbReference type="ARBA" id="ARBA00023235"/>
    </source>
</evidence>
<feature type="binding site" evidence="8">
    <location>
        <position position="203"/>
    </location>
    <ligand>
        <name>substrate</name>
    </ligand>
</feature>
<dbReference type="InterPro" id="IPR018510">
    <property type="entry name" value="DAP_epimerase_AS"/>
</dbReference>
<feature type="binding site" evidence="8">
    <location>
        <position position="56"/>
    </location>
    <ligand>
        <name>substrate</name>
    </ligand>
</feature>
<comment type="caution">
    <text evidence="10">The sequence shown here is derived from an EMBL/GenBank/DDBJ whole genome shotgun (WGS) entry which is preliminary data.</text>
</comment>
<feature type="site" description="Could be important to modulate the pK values of the two catalytic cysteine residues" evidence="8">
    <location>
        <position position="221"/>
    </location>
</feature>
<feature type="active site" description="Proton acceptor" evidence="8">
    <location>
        <position position="230"/>
    </location>
</feature>
<proteinExistence type="inferred from homology"/>
<evidence type="ECO:0000313" key="10">
    <source>
        <dbReference type="EMBL" id="RFB05347.1"/>
    </source>
</evidence>
<dbReference type="FunCoup" id="A0A371RIR2">
    <property type="interactions" value="586"/>
</dbReference>
<feature type="binding site" evidence="8">
    <location>
        <begin position="84"/>
        <end position="85"/>
    </location>
    <ligand>
        <name>substrate</name>
    </ligand>
</feature>
<comment type="catalytic activity">
    <reaction evidence="7 8">
        <text>(2S,6S)-2,6-diaminopimelate = meso-2,6-diaminopimelate</text>
        <dbReference type="Rhea" id="RHEA:15393"/>
        <dbReference type="ChEBI" id="CHEBI:57609"/>
        <dbReference type="ChEBI" id="CHEBI:57791"/>
        <dbReference type="EC" id="5.1.1.7"/>
    </reaction>
</comment>
<feature type="binding site" evidence="8">
    <location>
        <position position="170"/>
    </location>
    <ligand>
        <name>substrate</name>
    </ligand>
</feature>
<evidence type="ECO:0000256" key="4">
    <source>
        <dbReference type="ARBA" id="ARBA00022605"/>
    </source>
</evidence>
<keyword evidence="11" id="KW-1185">Reference proteome</keyword>
<dbReference type="PANTHER" id="PTHR31689">
    <property type="entry name" value="DIAMINOPIMELATE EPIMERASE, CHLOROPLASTIC"/>
    <property type="match status" value="1"/>
</dbReference>
<dbReference type="PROSITE" id="PS01326">
    <property type="entry name" value="DAP_EPIMERASE"/>
    <property type="match status" value="1"/>
</dbReference>
<protein>
    <recommendedName>
        <fullName evidence="3 8">Diaminopimelate epimerase</fullName>
        <shortName evidence="8">DAP epimerase</shortName>
        <ecNumber evidence="3 8">5.1.1.7</ecNumber>
    </recommendedName>
    <alternativeName>
        <fullName evidence="8">PLP-independent amino acid racemase</fullName>
    </alternativeName>
</protein>
<comment type="function">
    <text evidence="8">Catalyzes the stereoinversion of LL-2,6-diaminopimelate (L,L-DAP) to meso-diaminopimelate (meso-DAP), a precursor of L-lysine and an essential component of the bacterial peptidoglycan.</text>
</comment>
<evidence type="ECO:0000256" key="1">
    <source>
        <dbReference type="ARBA" id="ARBA00005196"/>
    </source>
</evidence>
<evidence type="ECO:0000313" key="11">
    <source>
        <dbReference type="Proteomes" id="UP000264589"/>
    </source>
</evidence>
<dbReference type="NCBIfam" id="TIGR00652">
    <property type="entry name" value="DapF"/>
    <property type="match status" value="1"/>
</dbReference>
<dbReference type="GO" id="GO:0009089">
    <property type="term" value="P:lysine biosynthetic process via diaminopimelate"/>
    <property type="evidence" value="ECO:0007669"/>
    <property type="project" value="UniProtKB-UniRule"/>
</dbReference>
<evidence type="ECO:0000256" key="3">
    <source>
        <dbReference type="ARBA" id="ARBA00013080"/>
    </source>
</evidence>
<feature type="site" description="Could be important to modulate the pK values of the two catalytic cysteine residues" evidence="8">
    <location>
        <position position="172"/>
    </location>
</feature>
<keyword evidence="5 8" id="KW-0457">Lysine biosynthesis</keyword>
<feature type="binding site" evidence="8">
    <location>
        <begin position="231"/>
        <end position="232"/>
    </location>
    <ligand>
        <name>substrate</name>
    </ligand>
</feature>
<evidence type="ECO:0000256" key="9">
    <source>
        <dbReference type="PROSITE-ProRule" id="PRU10125"/>
    </source>
</evidence>
<dbReference type="OrthoDB" id="9805408at2"/>
<comment type="subcellular location">
    <subcellularLocation>
        <location evidence="8">Cytoplasm</location>
    </subcellularLocation>
</comment>
<comment type="pathway">
    <text evidence="1 8">Amino-acid biosynthesis; L-lysine biosynthesis via DAP pathway; DL-2,6-diaminopimelate from LL-2,6-diaminopimelate: step 1/1.</text>
</comment>
<feature type="binding site" evidence="8">
    <location>
        <position position="74"/>
    </location>
    <ligand>
        <name>substrate</name>
    </ligand>
</feature>
<dbReference type="Gene3D" id="3.10.310.10">
    <property type="entry name" value="Diaminopimelate Epimerase, Chain A, domain 1"/>
    <property type="match status" value="2"/>
</dbReference>
<dbReference type="RefSeq" id="WP_116391979.1">
    <property type="nucleotide sequence ID" value="NZ_QUQO01000001.1"/>
</dbReference>
<name>A0A371RIR2_9PROT</name>
<keyword evidence="6 8" id="KW-0413">Isomerase</keyword>
<keyword evidence="4 8" id="KW-0028">Amino-acid biosynthesis</keyword>
<dbReference type="EMBL" id="QUQO01000001">
    <property type="protein sequence ID" value="RFB05347.1"/>
    <property type="molecule type" value="Genomic_DNA"/>
</dbReference>
<keyword evidence="8" id="KW-0963">Cytoplasm</keyword>
<evidence type="ECO:0000256" key="2">
    <source>
        <dbReference type="ARBA" id="ARBA00010219"/>
    </source>
</evidence>
<sequence>MSDLPPALAGLDGCPFWQMDGAGNDFVIVDLRRGGELTREAAQYLGDREGPFGCDQIIGLVRDKTGGTTMIIYNTDGSFAGACGNASRCVGWLLMEETGENELTFGSPSGPLHATRAGEAQITVDMGEPKLGWEDIPLAEEMNDTRYIDIKLGPIDKPVLWGPSAVSMGNPHCVFFVEDVDTQALDRFGPMIEHHPLYPEGANVSVAQAVDRETLRVRTWERGVGLTQACGTAACAALVSAVRRRLTDRKATVHMPGGALIIEWDEATNHVFKTGPIRLSRQGVFGD</sequence>
<feature type="binding site" evidence="8">
    <location>
        <position position="24"/>
    </location>
    <ligand>
        <name>substrate</name>
    </ligand>
</feature>
<accession>A0A371RIR2</accession>
<feature type="active site" evidence="9">
    <location>
        <position position="83"/>
    </location>
</feature>